<evidence type="ECO:0000313" key="4">
    <source>
        <dbReference type="Proteomes" id="UP000183832"/>
    </source>
</evidence>
<dbReference type="Gene3D" id="1.20.58.890">
    <property type="match status" value="1"/>
</dbReference>
<evidence type="ECO:0000256" key="2">
    <source>
        <dbReference type="SAM" id="MobiDB-lite"/>
    </source>
</evidence>
<feature type="region of interest" description="Disordered" evidence="2">
    <location>
        <begin position="1"/>
        <end position="20"/>
    </location>
</feature>
<dbReference type="STRING" id="568069.A0A1J1HXA3"/>
<dbReference type="Proteomes" id="UP000183832">
    <property type="component" value="Unassembled WGS sequence"/>
</dbReference>
<dbReference type="PANTHER" id="PTHR12334:SF6">
    <property type="entry name" value="BAG FAMILY MOLECULAR CHAPERONE REGULATOR 2"/>
    <property type="match status" value="1"/>
</dbReference>
<feature type="coiled-coil region" evidence="1">
    <location>
        <begin position="42"/>
        <end position="76"/>
    </location>
</feature>
<name>A0A1J1HXA3_9DIPT</name>
<evidence type="ECO:0000256" key="1">
    <source>
        <dbReference type="SAM" id="Coils"/>
    </source>
</evidence>
<dbReference type="InterPro" id="IPR037689">
    <property type="entry name" value="BAG2"/>
</dbReference>
<accession>A0A1J1HXA3</accession>
<dbReference type="PANTHER" id="PTHR12334">
    <property type="entry name" value="BAG FAMILY MOLECULAR CHAPERONE REGULATOR 2"/>
    <property type="match status" value="1"/>
</dbReference>
<dbReference type="AlphaFoldDB" id="A0A1J1HXA3"/>
<dbReference type="OrthoDB" id="6284251at2759"/>
<dbReference type="GO" id="GO:0050821">
    <property type="term" value="P:protein stabilization"/>
    <property type="evidence" value="ECO:0007669"/>
    <property type="project" value="TreeGrafter"/>
</dbReference>
<proteinExistence type="predicted"/>
<dbReference type="GO" id="GO:0000774">
    <property type="term" value="F:adenyl-nucleotide exchange factor activity"/>
    <property type="evidence" value="ECO:0007669"/>
    <property type="project" value="InterPro"/>
</dbReference>
<gene>
    <name evidence="3" type="ORF">CLUMA_CG005706</name>
</gene>
<keyword evidence="4" id="KW-1185">Reference proteome</keyword>
<reference evidence="3 4" key="1">
    <citation type="submission" date="2015-04" db="EMBL/GenBank/DDBJ databases">
        <authorList>
            <person name="Syromyatnikov M.Y."/>
            <person name="Popov V.N."/>
        </authorList>
    </citation>
    <scope>NUCLEOTIDE SEQUENCE [LARGE SCALE GENOMIC DNA]</scope>
</reference>
<organism evidence="3 4">
    <name type="scientific">Clunio marinus</name>
    <dbReference type="NCBI Taxonomy" id="568069"/>
    <lineage>
        <taxon>Eukaryota</taxon>
        <taxon>Metazoa</taxon>
        <taxon>Ecdysozoa</taxon>
        <taxon>Arthropoda</taxon>
        <taxon>Hexapoda</taxon>
        <taxon>Insecta</taxon>
        <taxon>Pterygota</taxon>
        <taxon>Neoptera</taxon>
        <taxon>Endopterygota</taxon>
        <taxon>Diptera</taxon>
        <taxon>Nematocera</taxon>
        <taxon>Chironomoidea</taxon>
        <taxon>Chironomidae</taxon>
        <taxon>Clunio</taxon>
    </lineage>
</organism>
<dbReference type="GO" id="GO:0051087">
    <property type="term" value="F:protein-folding chaperone binding"/>
    <property type="evidence" value="ECO:0007669"/>
    <property type="project" value="InterPro"/>
</dbReference>
<sequence length="210" mass="24419">MDIDETPENSVDTDRMGDDIPTVEYNKKSIEAMGRDELVTFLDGIDNRVEALRKEAMKLQEERDILLTRIDMLKNTDVLSNLKEADQEEINLHLQRINERLQTVDINVQTVRDHSQIDSLNVINHLIDEIIKFGDPIVKRKKCQEYLNACSSNDFQYTMSFSSIESTTVTFIDKKFEGHLLGCTLDDQKRIKKRLEALLNYMAQQIIMYD</sequence>
<keyword evidence="1" id="KW-0175">Coiled coil</keyword>
<evidence type="ECO:0000313" key="3">
    <source>
        <dbReference type="EMBL" id="CRK92154.1"/>
    </source>
</evidence>
<protein>
    <submittedName>
        <fullName evidence="3">CLUMA_CG005706, isoform A</fullName>
    </submittedName>
</protein>
<dbReference type="EMBL" id="CVRI01000024">
    <property type="protein sequence ID" value="CRK92154.1"/>
    <property type="molecule type" value="Genomic_DNA"/>
</dbReference>